<dbReference type="PRINTS" id="PR00783">
    <property type="entry name" value="MINTRINSICP"/>
</dbReference>
<dbReference type="InterPro" id="IPR034294">
    <property type="entry name" value="Aquaporin_transptr"/>
</dbReference>
<dbReference type="PANTHER" id="PTHR19139">
    <property type="entry name" value="AQUAPORIN TRANSPORTER"/>
    <property type="match status" value="1"/>
</dbReference>
<protein>
    <recommendedName>
        <fullName evidence="10">Aquaporin</fullName>
    </recommendedName>
</protein>
<evidence type="ECO:0000256" key="7">
    <source>
        <dbReference type="SAM" id="Phobius"/>
    </source>
</evidence>
<keyword evidence="3 6" id="KW-0812">Transmembrane</keyword>
<dbReference type="InterPro" id="IPR000425">
    <property type="entry name" value="MIP"/>
</dbReference>
<keyword evidence="9" id="KW-1185">Reference proteome</keyword>
<evidence type="ECO:0000256" key="5">
    <source>
        <dbReference type="ARBA" id="ARBA00023136"/>
    </source>
</evidence>
<evidence type="ECO:0000256" key="6">
    <source>
        <dbReference type="RuleBase" id="RU000477"/>
    </source>
</evidence>
<feature type="transmembrane region" description="Helical" evidence="7">
    <location>
        <begin position="33"/>
        <end position="56"/>
    </location>
</feature>
<comment type="caution">
    <text evidence="8">The sequence shown here is derived from an EMBL/GenBank/DDBJ whole genome shotgun (WGS) entry which is preliminary data.</text>
</comment>
<evidence type="ECO:0000256" key="1">
    <source>
        <dbReference type="ARBA" id="ARBA00004141"/>
    </source>
</evidence>
<evidence type="ECO:0008006" key="10">
    <source>
        <dbReference type="Google" id="ProtNLM"/>
    </source>
</evidence>
<comment type="subcellular location">
    <subcellularLocation>
        <location evidence="1">Membrane</location>
        <topology evidence="1">Multi-pass membrane protein</topology>
    </subcellularLocation>
</comment>
<dbReference type="InterPro" id="IPR023271">
    <property type="entry name" value="Aquaporin-like"/>
</dbReference>
<keyword evidence="6" id="KW-0813">Transport</keyword>
<dbReference type="Gene3D" id="1.20.1080.10">
    <property type="entry name" value="Glycerol uptake facilitator protein"/>
    <property type="match status" value="1"/>
</dbReference>
<comment type="similarity">
    <text evidence="2 6">Belongs to the MIP/aquaporin (TC 1.A.8) family.</text>
</comment>
<evidence type="ECO:0000313" key="8">
    <source>
        <dbReference type="EMBL" id="GID79423.1"/>
    </source>
</evidence>
<keyword evidence="4 7" id="KW-1133">Transmembrane helix</keyword>
<dbReference type="EMBL" id="BOMI01000170">
    <property type="protein sequence ID" value="GID79423.1"/>
    <property type="molecule type" value="Genomic_DNA"/>
</dbReference>
<evidence type="ECO:0000256" key="4">
    <source>
        <dbReference type="ARBA" id="ARBA00022989"/>
    </source>
</evidence>
<evidence type="ECO:0000256" key="3">
    <source>
        <dbReference type="ARBA" id="ARBA00022692"/>
    </source>
</evidence>
<dbReference type="RefSeq" id="WP_203775585.1">
    <property type="nucleotide sequence ID" value="NZ_BAAABO010000058.1"/>
</dbReference>
<dbReference type="SUPFAM" id="SSF81338">
    <property type="entry name" value="Aquaporin-like"/>
    <property type="match status" value="1"/>
</dbReference>
<reference evidence="8 9" key="1">
    <citation type="submission" date="2021-01" db="EMBL/GenBank/DDBJ databases">
        <title>Whole genome shotgun sequence of Actinoplanes deccanensis NBRC 13994.</title>
        <authorList>
            <person name="Komaki H."/>
            <person name="Tamura T."/>
        </authorList>
    </citation>
    <scope>NUCLEOTIDE SEQUENCE [LARGE SCALE GENOMIC DNA]</scope>
    <source>
        <strain evidence="8 9">NBRC 13994</strain>
    </source>
</reference>
<dbReference type="Pfam" id="PF00230">
    <property type="entry name" value="MIP"/>
    <property type="match status" value="1"/>
</dbReference>
<gene>
    <name evidence="8" type="ORF">Ade02nite_80640</name>
</gene>
<keyword evidence="5 7" id="KW-0472">Membrane</keyword>
<dbReference type="PANTHER" id="PTHR19139:SF199">
    <property type="entry name" value="MIP17260P"/>
    <property type="match status" value="1"/>
</dbReference>
<sequence>MSGPHVLLVEALVTFVLVLVIVAVATDGRVSRAGAALSIGTALGVAILISAPITGAGVNPARALGPMLVEGQVTDWWAYIAGPLLGGTVAALAWAQVGQSSTVSAGHS</sequence>
<feature type="transmembrane region" description="Helical" evidence="7">
    <location>
        <begin position="6"/>
        <end position="26"/>
    </location>
</feature>
<accession>A0ABQ3YHE7</accession>
<proteinExistence type="inferred from homology"/>
<name>A0ABQ3YHE7_9ACTN</name>
<feature type="transmembrane region" description="Helical" evidence="7">
    <location>
        <begin position="76"/>
        <end position="95"/>
    </location>
</feature>
<organism evidence="8 9">
    <name type="scientific">Paractinoplanes deccanensis</name>
    <dbReference type="NCBI Taxonomy" id="113561"/>
    <lineage>
        <taxon>Bacteria</taxon>
        <taxon>Bacillati</taxon>
        <taxon>Actinomycetota</taxon>
        <taxon>Actinomycetes</taxon>
        <taxon>Micromonosporales</taxon>
        <taxon>Micromonosporaceae</taxon>
        <taxon>Paractinoplanes</taxon>
    </lineage>
</organism>
<evidence type="ECO:0000256" key="2">
    <source>
        <dbReference type="ARBA" id="ARBA00006175"/>
    </source>
</evidence>
<evidence type="ECO:0000313" key="9">
    <source>
        <dbReference type="Proteomes" id="UP000609879"/>
    </source>
</evidence>
<dbReference type="Proteomes" id="UP000609879">
    <property type="component" value="Unassembled WGS sequence"/>
</dbReference>